<dbReference type="CDD" id="cd00009">
    <property type="entry name" value="AAA"/>
    <property type="match status" value="1"/>
</dbReference>
<dbReference type="SUPFAM" id="SSF46689">
    <property type="entry name" value="Homeodomain-like"/>
    <property type="match status" value="1"/>
</dbReference>
<dbReference type="InterPro" id="IPR025662">
    <property type="entry name" value="Sigma_54_int_dom_ATP-bd_1"/>
</dbReference>
<keyword evidence="4" id="KW-0805">Transcription regulation</keyword>
<dbReference type="Pfam" id="PF02954">
    <property type="entry name" value="HTH_8"/>
    <property type="match status" value="1"/>
</dbReference>
<dbReference type="Gene3D" id="3.40.50.300">
    <property type="entry name" value="P-loop containing nucleotide triphosphate hydrolases"/>
    <property type="match status" value="1"/>
</dbReference>
<dbReference type="PANTHER" id="PTHR32071:SF77">
    <property type="entry name" value="TRANSCRIPTIONAL REGULATORY PROTEIN"/>
    <property type="match status" value="1"/>
</dbReference>
<dbReference type="SUPFAM" id="SSF52540">
    <property type="entry name" value="P-loop containing nucleoside triphosphate hydrolases"/>
    <property type="match status" value="1"/>
</dbReference>
<evidence type="ECO:0000259" key="9">
    <source>
        <dbReference type="PROSITE" id="PS50045"/>
    </source>
</evidence>
<feature type="region of interest" description="Disordered" evidence="8">
    <location>
        <begin position="301"/>
        <end position="324"/>
    </location>
</feature>
<name>A0ABU0F6M4_9HYPH</name>
<dbReference type="Pfam" id="PF00158">
    <property type="entry name" value="Sigma54_activat"/>
    <property type="match status" value="1"/>
</dbReference>
<evidence type="ECO:0000256" key="3">
    <source>
        <dbReference type="ARBA" id="ARBA00023012"/>
    </source>
</evidence>
<dbReference type="InterPro" id="IPR029016">
    <property type="entry name" value="GAF-like_dom_sf"/>
</dbReference>
<keyword evidence="11" id="KW-1185">Reference proteome</keyword>
<keyword evidence="3" id="KW-0902">Two-component regulatory system</keyword>
<proteinExistence type="predicted"/>
<gene>
    <name evidence="10" type="ORF">J3R73_000051</name>
</gene>
<keyword evidence="1" id="KW-0547">Nucleotide-binding</keyword>
<keyword evidence="5" id="KW-0238">DNA-binding</keyword>
<keyword evidence="6" id="KW-0010">Activator</keyword>
<evidence type="ECO:0000256" key="5">
    <source>
        <dbReference type="ARBA" id="ARBA00023125"/>
    </source>
</evidence>
<comment type="caution">
    <text evidence="10">The sequence shown here is derived from an EMBL/GenBank/DDBJ whole genome shotgun (WGS) entry which is preliminary data.</text>
</comment>
<dbReference type="Gene3D" id="1.10.8.60">
    <property type="match status" value="1"/>
</dbReference>
<protein>
    <submittedName>
        <fullName evidence="10">Transcriptional regulator of acetoin/glycerol metabolism</fullName>
    </submittedName>
</protein>
<evidence type="ECO:0000256" key="6">
    <source>
        <dbReference type="ARBA" id="ARBA00023159"/>
    </source>
</evidence>
<dbReference type="InterPro" id="IPR002197">
    <property type="entry name" value="HTH_Fis"/>
</dbReference>
<dbReference type="SUPFAM" id="SSF55781">
    <property type="entry name" value="GAF domain-like"/>
    <property type="match status" value="1"/>
</dbReference>
<evidence type="ECO:0000313" key="10">
    <source>
        <dbReference type="EMBL" id="MDQ0390259.1"/>
    </source>
</evidence>
<reference evidence="10 11" key="1">
    <citation type="submission" date="2023-07" db="EMBL/GenBank/DDBJ databases">
        <title>Genomic Encyclopedia of Type Strains, Phase IV (KMG-IV): sequencing the most valuable type-strain genomes for metagenomic binning, comparative biology and taxonomic classification.</title>
        <authorList>
            <person name="Goeker M."/>
        </authorList>
    </citation>
    <scope>NUCLEOTIDE SEQUENCE [LARGE SCALE GENOMIC DNA]</scope>
    <source>
        <strain evidence="10 11">DSM 5896</strain>
    </source>
</reference>
<keyword evidence="7" id="KW-0804">Transcription</keyword>
<dbReference type="InterPro" id="IPR027417">
    <property type="entry name" value="P-loop_NTPase"/>
</dbReference>
<evidence type="ECO:0000256" key="4">
    <source>
        <dbReference type="ARBA" id="ARBA00023015"/>
    </source>
</evidence>
<evidence type="ECO:0000256" key="8">
    <source>
        <dbReference type="SAM" id="MobiDB-lite"/>
    </source>
</evidence>
<dbReference type="Pfam" id="PF25601">
    <property type="entry name" value="AAA_lid_14"/>
    <property type="match status" value="1"/>
</dbReference>
<sequence length="651" mass="71109">MVLRRNEHDGSALRASPEVVLSNSAAVDLVNLGGSWRRCQERYRFDRGGKPYVTALSAREIGEQREPFNGNLVTIQNELEFVHSTLQAASFCASFSDMAGIILHYQADKSADPYLEIERPGAIWAEGVAGTNGVGTCVVERRPTMVIGRDHFFREYASLSCIAAPVLSAETEMIGVLNVTTANPDVTTETFSLVANIAIRTAERLSNQLFLDRFRQNTILKIGNGDRTILLALDGDQRIVGANRGARDCFGWRGDARPERDLWSIFERDKGVIDGFASADHLKGLRRLDNHLTCDATILHRERKAPGHPAAKPPSPLPKPEKRLSVARPRAEALTIEKCLGPDPKMQAQARLLRRVAGSSLPILLLGETGVGKDTLAKVLHSQGERRDKPFVAFNCAAVPESLIDSELFGYGVGAFTGAKREGNIGRLQQADGGTLFLDEIGDMPLSLQTRLLRVLESGEISPLGSAKLEHINVDVIAATNNDVGKAVAEGRFRQDLYYRLAGVVVELQPLRERPDLVDIAHALLASEADAPPARLGDDAMAALVRHPWPGNVRELKFVLRRARHVCENGVITAQDLFLPSKLPPVSPTRTTDGAPDLDLSLQDAECKVIVKTLAVFGGDVNKAAQALNMSRATLYRKIRLHKLGSQKVIN</sequence>
<dbReference type="InterPro" id="IPR058031">
    <property type="entry name" value="AAA_lid_NorR"/>
</dbReference>
<dbReference type="InterPro" id="IPR003593">
    <property type="entry name" value="AAA+_ATPase"/>
</dbReference>
<organism evidence="10 11">
    <name type="scientific">Labrys monachus</name>
    <dbReference type="NCBI Taxonomy" id="217067"/>
    <lineage>
        <taxon>Bacteria</taxon>
        <taxon>Pseudomonadati</taxon>
        <taxon>Pseudomonadota</taxon>
        <taxon>Alphaproteobacteria</taxon>
        <taxon>Hyphomicrobiales</taxon>
        <taxon>Xanthobacteraceae</taxon>
        <taxon>Labrys</taxon>
    </lineage>
</organism>
<dbReference type="SMART" id="SM00382">
    <property type="entry name" value="AAA"/>
    <property type="match status" value="1"/>
</dbReference>
<evidence type="ECO:0000256" key="7">
    <source>
        <dbReference type="ARBA" id="ARBA00023163"/>
    </source>
</evidence>
<dbReference type="PANTHER" id="PTHR32071">
    <property type="entry name" value="TRANSCRIPTIONAL REGULATORY PROTEIN"/>
    <property type="match status" value="1"/>
</dbReference>
<dbReference type="PROSITE" id="PS00676">
    <property type="entry name" value="SIGMA54_INTERACT_2"/>
    <property type="match status" value="1"/>
</dbReference>
<dbReference type="InterPro" id="IPR003018">
    <property type="entry name" value="GAF"/>
</dbReference>
<dbReference type="Pfam" id="PF01590">
    <property type="entry name" value="GAF"/>
    <property type="match status" value="1"/>
</dbReference>
<accession>A0ABU0F6M4</accession>
<evidence type="ECO:0000313" key="11">
    <source>
        <dbReference type="Proteomes" id="UP001237448"/>
    </source>
</evidence>
<dbReference type="InterPro" id="IPR002078">
    <property type="entry name" value="Sigma_54_int"/>
</dbReference>
<evidence type="ECO:0000256" key="1">
    <source>
        <dbReference type="ARBA" id="ARBA00022741"/>
    </source>
</evidence>
<keyword evidence="2" id="KW-0067">ATP-binding</keyword>
<dbReference type="InterPro" id="IPR009057">
    <property type="entry name" value="Homeodomain-like_sf"/>
</dbReference>
<dbReference type="InterPro" id="IPR025943">
    <property type="entry name" value="Sigma_54_int_dom_ATP-bd_2"/>
</dbReference>
<dbReference type="PROSITE" id="PS50045">
    <property type="entry name" value="SIGMA54_INTERACT_4"/>
    <property type="match status" value="1"/>
</dbReference>
<dbReference type="EMBL" id="JAUSVK010000001">
    <property type="protein sequence ID" value="MDQ0390259.1"/>
    <property type="molecule type" value="Genomic_DNA"/>
</dbReference>
<feature type="domain" description="Sigma-54 factor interaction" evidence="9">
    <location>
        <begin position="339"/>
        <end position="565"/>
    </location>
</feature>
<evidence type="ECO:0000256" key="2">
    <source>
        <dbReference type="ARBA" id="ARBA00022840"/>
    </source>
</evidence>
<dbReference type="Gene3D" id="1.10.10.60">
    <property type="entry name" value="Homeodomain-like"/>
    <property type="match status" value="1"/>
</dbReference>
<dbReference type="Gene3D" id="3.30.450.40">
    <property type="match status" value="1"/>
</dbReference>
<dbReference type="Proteomes" id="UP001237448">
    <property type="component" value="Unassembled WGS sequence"/>
</dbReference>
<dbReference type="RefSeq" id="WP_307421380.1">
    <property type="nucleotide sequence ID" value="NZ_JAUSVK010000001.1"/>
</dbReference>
<dbReference type="PROSITE" id="PS00675">
    <property type="entry name" value="SIGMA54_INTERACT_1"/>
    <property type="match status" value="1"/>
</dbReference>